<keyword evidence="4" id="KW-1185">Reference proteome</keyword>
<feature type="compositionally biased region" description="Polar residues" evidence="2">
    <location>
        <begin position="19"/>
        <end position="32"/>
    </location>
</feature>
<feature type="coiled-coil region" evidence="1">
    <location>
        <begin position="588"/>
        <end position="615"/>
    </location>
</feature>
<feature type="compositionally biased region" description="Basic and acidic residues" evidence="2">
    <location>
        <begin position="91"/>
        <end position="110"/>
    </location>
</feature>
<gene>
    <name evidence="3" type="ORF">CYMTET_3351</name>
</gene>
<name>A0AAE0LLG1_9CHLO</name>
<feature type="compositionally biased region" description="Basic and acidic residues" evidence="2">
    <location>
        <begin position="69"/>
        <end position="83"/>
    </location>
</feature>
<evidence type="ECO:0000313" key="4">
    <source>
        <dbReference type="Proteomes" id="UP001190700"/>
    </source>
</evidence>
<protein>
    <submittedName>
        <fullName evidence="3">Uncharacterized protein</fullName>
    </submittedName>
</protein>
<feature type="region of interest" description="Disordered" evidence="2">
    <location>
        <begin position="50"/>
        <end position="126"/>
    </location>
</feature>
<proteinExistence type="predicted"/>
<dbReference type="Proteomes" id="UP001190700">
    <property type="component" value="Unassembled WGS sequence"/>
</dbReference>
<sequence length="619" mass="69546">MPPSPGSATPGDEDHDTQVYKNNIHSLRQQHLSGKAREISKVNMPDYWAPGEQDVAAEDDSAKSVLDGKAAEEKKGEAAKDPNEMNSVLLQDDRLGDLLGDRLKDTDSSKRAPNSPLAEKEEHRKHIATIQEAAENRAKEDALARQLSQKRVKELADKLSTLQAERAKAEQCAASELSRLETKLTENKRKSQRQISDLSSELDKVKSDKRSLQAVVSARTSSVMELQNEMLQLEESVHVERMQARDLEIQLHAARGSSQELSAILELTKKDHEALVDHMQEEKEQLKGEVRDLELNLRELQVSSLHQMEHAEEAIKRASMLLEEEEAKVEKLEGELFETSSALRTTRDTVYRAAKKNKELEATNEGLQKDLLQMKEQNQFQAFRIGELETNLRDANNFSDTLKQQLEEEKEESERVKEESERVREQAASEVQAVKQRMQEAKEQFTEMASKVEENAASAADTVEKCTEQREQMHRNMEYLKSVATASVTKAVTEKAETVASLKRELAEVAAVAADNTAKLKNVMSPESTSMNPAVLLREAMNASELLESRLGTAKTDLTEKDEEFSKERASGAALMSVERVLHELQELRMADEENDNLDGRVHELQSALKALRSNLSSM</sequence>
<evidence type="ECO:0000256" key="1">
    <source>
        <dbReference type="SAM" id="Coils"/>
    </source>
</evidence>
<feature type="region of interest" description="Disordered" evidence="2">
    <location>
        <begin position="1"/>
        <end position="38"/>
    </location>
</feature>
<feature type="region of interest" description="Disordered" evidence="2">
    <location>
        <begin position="405"/>
        <end position="424"/>
    </location>
</feature>
<dbReference type="EMBL" id="LGRX02000205">
    <property type="protein sequence ID" value="KAK3289190.1"/>
    <property type="molecule type" value="Genomic_DNA"/>
</dbReference>
<comment type="caution">
    <text evidence="3">The sequence shown here is derived from an EMBL/GenBank/DDBJ whole genome shotgun (WGS) entry which is preliminary data.</text>
</comment>
<keyword evidence="1" id="KW-0175">Coiled coil</keyword>
<accession>A0AAE0LLG1</accession>
<reference evidence="3 4" key="1">
    <citation type="journal article" date="2015" name="Genome Biol. Evol.">
        <title>Comparative Genomics of a Bacterivorous Green Alga Reveals Evolutionary Causalities and Consequences of Phago-Mixotrophic Mode of Nutrition.</title>
        <authorList>
            <person name="Burns J.A."/>
            <person name="Paasch A."/>
            <person name="Narechania A."/>
            <person name="Kim E."/>
        </authorList>
    </citation>
    <scope>NUCLEOTIDE SEQUENCE [LARGE SCALE GENOMIC DNA]</scope>
    <source>
        <strain evidence="3 4">PLY_AMNH</strain>
    </source>
</reference>
<evidence type="ECO:0000313" key="3">
    <source>
        <dbReference type="EMBL" id="KAK3289190.1"/>
    </source>
</evidence>
<organism evidence="3 4">
    <name type="scientific">Cymbomonas tetramitiformis</name>
    <dbReference type="NCBI Taxonomy" id="36881"/>
    <lineage>
        <taxon>Eukaryota</taxon>
        <taxon>Viridiplantae</taxon>
        <taxon>Chlorophyta</taxon>
        <taxon>Pyramimonadophyceae</taxon>
        <taxon>Pyramimonadales</taxon>
        <taxon>Pyramimonadaceae</taxon>
        <taxon>Cymbomonas</taxon>
    </lineage>
</organism>
<feature type="compositionally biased region" description="Basic and acidic residues" evidence="2">
    <location>
        <begin position="412"/>
        <end position="424"/>
    </location>
</feature>
<evidence type="ECO:0000256" key="2">
    <source>
        <dbReference type="SAM" id="MobiDB-lite"/>
    </source>
</evidence>
<dbReference type="AlphaFoldDB" id="A0AAE0LLG1"/>